<dbReference type="RefSeq" id="WP_127430355.1">
    <property type="nucleotide sequence ID" value="NZ_BMFI01000001.1"/>
</dbReference>
<reference evidence="1 2" key="1">
    <citation type="journal article" date="2015" name="Int. J. Syst. Evol. Microbiol.">
        <title>Rhizobium anhuiense sp. nov., isolated from effective nodules of Vicia faba and Pisum sativum.</title>
        <authorList>
            <person name="Zhang Y.J."/>
            <person name="Zheng W.T."/>
            <person name="Everall I."/>
            <person name="Young J.P."/>
            <person name="Zhang X.X."/>
            <person name="Tian C.F."/>
            <person name="Sui X.H."/>
            <person name="Wang E.T."/>
            <person name="Chen W.X."/>
        </authorList>
    </citation>
    <scope>NUCLEOTIDE SEQUENCE [LARGE SCALE GENOMIC DNA]</scope>
    <source>
        <strain evidence="1 2">CCBAU 23252</strain>
    </source>
</reference>
<evidence type="ECO:0000313" key="1">
    <source>
        <dbReference type="EMBL" id="RUM03580.1"/>
    </source>
</evidence>
<proteinExistence type="predicted"/>
<dbReference type="EMBL" id="RIBW01000002">
    <property type="protein sequence ID" value="RUM03580.1"/>
    <property type="molecule type" value="Genomic_DNA"/>
</dbReference>
<accession>A0A3S0XRG4</accession>
<evidence type="ECO:0000313" key="2">
    <source>
        <dbReference type="Proteomes" id="UP000273611"/>
    </source>
</evidence>
<gene>
    <name evidence="1" type="ORF">EEQ99_10455</name>
</gene>
<protein>
    <recommendedName>
        <fullName evidence="3">TniQ protein</fullName>
    </recommendedName>
</protein>
<dbReference type="AlphaFoldDB" id="A0A3S0XRG4"/>
<evidence type="ECO:0008006" key="3">
    <source>
        <dbReference type="Google" id="ProtNLM"/>
    </source>
</evidence>
<name>A0A3S0XRG4_9HYPH</name>
<organism evidence="1 2">
    <name type="scientific">Rhizobium anhuiense</name>
    <dbReference type="NCBI Taxonomy" id="1184720"/>
    <lineage>
        <taxon>Bacteria</taxon>
        <taxon>Pseudomonadati</taxon>
        <taxon>Pseudomonadota</taxon>
        <taxon>Alphaproteobacteria</taxon>
        <taxon>Hyphomicrobiales</taxon>
        <taxon>Rhizobiaceae</taxon>
        <taxon>Rhizobium/Agrobacterium group</taxon>
        <taxon>Rhizobium</taxon>
    </lineage>
</organism>
<comment type="caution">
    <text evidence="1">The sequence shown here is derived from an EMBL/GenBank/DDBJ whole genome shotgun (WGS) entry which is preliminary data.</text>
</comment>
<dbReference type="Proteomes" id="UP000273611">
    <property type="component" value="Unassembled WGS sequence"/>
</dbReference>
<sequence>MSELLDRHDAEVAHAVERAANVGRILALPVDLQPGEHLRDAAFRAVSRNGFSNSDVVLKLAKSKSRSLASLHGGAADDIGRLIDVLGIRKDADAVKGFLTETPGCGRDWVEFFGVNLRRGHLTSRRRVSPTSLRKYGAQKAMWSLQPLGFDVATKEELLGHCPVCQSELGWSRNFGVNFCDRCARPGKAAVDLRDFPQPLADIQDEAAVQLFADLVDPEAADRRAKLKLHPELSQLGRGALFQFAVQSASRFDKTKAGWGGCLKVSSIERAGRAILEWPKDFDQLLAPRKAGQCDISALCSDPTLSSNLRSLLKERKDKCLGRVVVEKVGRSMSSSIPSAPIRMSGPMRSGRVELRRLTDRAGEIHAVEAAVALLRSSSQARTLAKDIGLPVPHLVDLFDDGLLPELISVFGPLRSVTLPR</sequence>